<accession>A0ABX2BCP6</accession>
<gene>
    <name evidence="1" type="ORF">DDR56_08760</name>
</gene>
<keyword evidence="2" id="KW-1185">Reference proteome</keyword>
<evidence type="ECO:0008006" key="3">
    <source>
        <dbReference type="Google" id="ProtNLM"/>
    </source>
</evidence>
<protein>
    <recommendedName>
        <fullName evidence="3">HEPN domain-containing protein</fullName>
    </recommendedName>
</protein>
<name>A0ABX2BCP6_9GAMM</name>
<dbReference type="EMBL" id="QDKN01000003">
    <property type="protein sequence ID" value="NPT30656.1"/>
    <property type="molecule type" value="Genomic_DNA"/>
</dbReference>
<proteinExistence type="predicted"/>
<evidence type="ECO:0000313" key="2">
    <source>
        <dbReference type="Proteomes" id="UP001318401"/>
    </source>
</evidence>
<organism evidence="1 2">
    <name type="scientific">Vreelandella venusta</name>
    <dbReference type="NCBI Taxonomy" id="44935"/>
    <lineage>
        <taxon>Bacteria</taxon>
        <taxon>Pseudomonadati</taxon>
        <taxon>Pseudomonadota</taxon>
        <taxon>Gammaproteobacteria</taxon>
        <taxon>Oceanospirillales</taxon>
        <taxon>Halomonadaceae</taxon>
        <taxon>Vreelandella</taxon>
    </lineage>
</organism>
<dbReference type="RefSeq" id="WP_125748257.1">
    <property type="nucleotide sequence ID" value="NZ_CP034367.1"/>
</dbReference>
<comment type="caution">
    <text evidence="1">The sequence shown here is derived from an EMBL/GenBank/DDBJ whole genome shotgun (WGS) entry which is preliminary data.</text>
</comment>
<evidence type="ECO:0000313" key="1">
    <source>
        <dbReference type="EMBL" id="NPT30656.1"/>
    </source>
</evidence>
<reference evidence="1 2" key="1">
    <citation type="submission" date="2018-04" db="EMBL/GenBank/DDBJ databases">
        <authorList>
            <person name="Li G."/>
            <person name="Du W."/>
            <person name="Bai Y."/>
        </authorList>
    </citation>
    <scope>NUCLEOTIDE SEQUENCE [LARGE SCALE GENOMIC DNA]</scope>
    <source>
        <strain evidence="1 2">YYYZ-3</strain>
    </source>
</reference>
<sequence>MISKEEVRSKLMKASIRGRAKAPEVHFHLEEAYTCLENELYIASCLCSITFIDISMRYLYAALENVEGDNSGQWKTIDLTVKPKISDNTYMDRGMLKRLRDRGVDISPLALEGLPDLNKILDIDKGKPKIRCLRDDLCHGNVANYFERTPEGEVFHPELMKQQAHELYSAANAWLNEFQKCKEALGY</sequence>
<dbReference type="Proteomes" id="UP001318401">
    <property type="component" value="Unassembled WGS sequence"/>
</dbReference>